<dbReference type="SUPFAM" id="SSF51445">
    <property type="entry name" value="(Trans)glycosidases"/>
    <property type="match status" value="1"/>
</dbReference>
<keyword evidence="3" id="KW-0472">Membrane</keyword>
<feature type="region of interest" description="Disordered" evidence="2">
    <location>
        <begin position="1"/>
        <end position="27"/>
    </location>
</feature>
<evidence type="ECO:0000313" key="6">
    <source>
        <dbReference type="Proteomes" id="UP000183832"/>
    </source>
</evidence>
<reference evidence="5 6" key="1">
    <citation type="submission" date="2015-04" db="EMBL/GenBank/DDBJ databases">
        <authorList>
            <person name="Syromyatnikov M.Y."/>
            <person name="Popov V.N."/>
        </authorList>
    </citation>
    <scope>NUCLEOTIDE SEQUENCE [LARGE SCALE GENOMIC DNA]</scope>
</reference>
<dbReference type="Gene3D" id="3.20.20.80">
    <property type="entry name" value="Glycosidases"/>
    <property type="match status" value="2"/>
</dbReference>
<dbReference type="AlphaFoldDB" id="A0A1J1IQ13"/>
<dbReference type="SMART" id="SM00642">
    <property type="entry name" value="Aamy"/>
    <property type="match status" value="1"/>
</dbReference>
<evidence type="ECO:0000256" key="2">
    <source>
        <dbReference type="SAM" id="MobiDB-lite"/>
    </source>
</evidence>
<dbReference type="PANTHER" id="PTHR10357:SF225">
    <property type="entry name" value="MALTASE 1-LIKE PROTEIN"/>
    <property type="match status" value="1"/>
</dbReference>
<feature type="compositionally biased region" description="Acidic residues" evidence="2">
    <location>
        <begin position="66"/>
        <end position="75"/>
    </location>
</feature>
<name>A0A1J1IQ13_9DIPT</name>
<sequence length="542" mass="59859">MSNLEVSSDNTFLQLPESLTTSPSQSTFMAEEDASICPLLPNTSSPQLDFNHPLTPSTGNDINSDAPDDPIELDDSSSSSSGIGMGIGGIAGIGNVSAYHHLRKNGDVIKQENGKHGKINYDYLNALNVPITKDIPSFVSWNWPMIRKITFYLFLSGIIAMLSVVAAMIYQLPKTCNPETPWYQGSAFYEIFPASFKDSNSNGIGDLRGLASQVSYFQNLSIGAVRLNSIFASKQYPESFREIETLMEISKDLGTVNDLEFLISVLHEKNISLILDLPLYPVYQPLITEVSDELADEILKVVDLVDVFLDVSNGTQKIEKQVLEVLNGKLKPSENGPWIHWSINGVDRIGRVSSGISPDASLAATLMEIMLPGTPSIFYGDEISMALSHDPKNEHKESKHMHHLPTMSFRNDGSFTGPLSLPWLPKSASVSYQHLKYVIDAITLRKTTPSIYKNSVSKDGNEAHGNTHIRASKNDLVIIERIYPRRNTFVSITNLGPDDLTVDISALFYSGELVLGSAKHSKVFFNNFKIRSLETVIVKLDK</sequence>
<protein>
    <submittedName>
        <fullName evidence="5">CLUMA_CG013853, isoform A</fullName>
    </submittedName>
</protein>
<keyword evidence="3" id="KW-0812">Transmembrane</keyword>
<dbReference type="PANTHER" id="PTHR10357">
    <property type="entry name" value="ALPHA-AMYLASE FAMILY MEMBER"/>
    <property type="match status" value="1"/>
</dbReference>
<evidence type="ECO:0000256" key="3">
    <source>
        <dbReference type="SAM" id="Phobius"/>
    </source>
</evidence>
<dbReference type="Pfam" id="PF00128">
    <property type="entry name" value="Alpha-amylase"/>
    <property type="match status" value="1"/>
</dbReference>
<accession>A0A1J1IQ13</accession>
<dbReference type="InterPro" id="IPR017853">
    <property type="entry name" value="GH"/>
</dbReference>
<evidence type="ECO:0000256" key="1">
    <source>
        <dbReference type="ARBA" id="ARBA00022729"/>
    </source>
</evidence>
<feature type="domain" description="Glycosyl hydrolase family 13 catalytic" evidence="4">
    <location>
        <begin position="190"/>
        <end position="410"/>
    </location>
</feature>
<keyword evidence="1" id="KW-0732">Signal</keyword>
<dbReference type="EMBL" id="CVRI01000054">
    <property type="protein sequence ID" value="CRL00593.1"/>
    <property type="molecule type" value="Genomic_DNA"/>
</dbReference>
<organism evidence="5 6">
    <name type="scientific">Clunio marinus</name>
    <dbReference type="NCBI Taxonomy" id="568069"/>
    <lineage>
        <taxon>Eukaryota</taxon>
        <taxon>Metazoa</taxon>
        <taxon>Ecdysozoa</taxon>
        <taxon>Arthropoda</taxon>
        <taxon>Hexapoda</taxon>
        <taxon>Insecta</taxon>
        <taxon>Pterygota</taxon>
        <taxon>Neoptera</taxon>
        <taxon>Endopterygota</taxon>
        <taxon>Diptera</taxon>
        <taxon>Nematocera</taxon>
        <taxon>Chironomoidea</taxon>
        <taxon>Chironomidae</taxon>
        <taxon>Clunio</taxon>
    </lineage>
</organism>
<feature type="compositionally biased region" description="Polar residues" evidence="2">
    <location>
        <begin position="47"/>
        <end position="63"/>
    </location>
</feature>
<evidence type="ECO:0000259" key="4">
    <source>
        <dbReference type="SMART" id="SM00642"/>
    </source>
</evidence>
<keyword evidence="6" id="KW-1185">Reference proteome</keyword>
<evidence type="ECO:0000313" key="5">
    <source>
        <dbReference type="EMBL" id="CRL00593.1"/>
    </source>
</evidence>
<dbReference type="GO" id="GO:0005975">
    <property type="term" value="P:carbohydrate metabolic process"/>
    <property type="evidence" value="ECO:0007669"/>
    <property type="project" value="InterPro"/>
</dbReference>
<dbReference type="OrthoDB" id="1740265at2759"/>
<keyword evidence="3" id="KW-1133">Transmembrane helix</keyword>
<gene>
    <name evidence="5" type="ORF">CLUMA_CG013853</name>
</gene>
<dbReference type="InterPro" id="IPR006047">
    <property type="entry name" value="GH13_cat_dom"/>
</dbReference>
<dbReference type="Proteomes" id="UP000183832">
    <property type="component" value="Unassembled WGS sequence"/>
</dbReference>
<proteinExistence type="predicted"/>
<dbReference type="STRING" id="568069.A0A1J1IQ13"/>
<feature type="region of interest" description="Disordered" evidence="2">
    <location>
        <begin position="47"/>
        <end position="79"/>
    </location>
</feature>
<feature type="transmembrane region" description="Helical" evidence="3">
    <location>
        <begin position="149"/>
        <end position="170"/>
    </location>
</feature>